<protein>
    <recommendedName>
        <fullName evidence="5">Acyl-CoA:diacylglycerol acyltransferase</fullName>
        <ecNumber evidence="3">2.3.1.122</ecNumber>
        <ecNumber evidence="4">2.3.1.20</ecNumber>
    </recommendedName>
</protein>
<comment type="catalytic activity">
    <reaction evidence="6">
        <text>an acyl-CoA + a 1,2-diacyl-sn-glycerol = a triacyl-sn-glycerol + CoA</text>
        <dbReference type="Rhea" id="RHEA:10868"/>
        <dbReference type="ChEBI" id="CHEBI:17815"/>
        <dbReference type="ChEBI" id="CHEBI:57287"/>
        <dbReference type="ChEBI" id="CHEBI:58342"/>
        <dbReference type="ChEBI" id="CHEBI:64615"/>
        <dbReference type="EC" id="2.3.1.20"/>
    </reaction>
</comment>
<accession>K0JWY2</accession>
<dbReference type="InterPro" id="IPR029058">
    <property type="entry name" value="AB_hydrolase_fold"/>
</dbReference>
<name>K0JWY2_SACES</name>
<dbReference type="PROSITE" id="PS51318">
    <property type="entry name" value="TAT"/>
    <property type="match status" value="1"/>
</dbReference>
<dbReference type="Proteomes" id="UP000006281">
    <property type="component" value="Chromosome"/>
</dbReference>
<dbReference type="eggNOG" id="COG0627">
    <property type="taxonomic scope" value="Bacteria"/>
</dbReference>
<dbReference type="GO" id="GO:0050348">
    <property type="term" value="F:trehalose O-mycolyltransferase activity"/>
    <property type="evidence" value="ECO:0007669"/>
    <property type="project" value="UniProtKB-EC"/>
</dbReference>
<gene>
    <name evidence="7" type="ordered locus">BN6_13820</name>
</gene>
<comment type="catalytic activity">
    <reaction evidence="1">
        <text>2 alpha,alpha'-trehalose 6-mycolate = alpha,alpha'-trehalose 6,6'-bismycolate + alpha,alpha-trehalose</text>
        <dbReference type="Rhea" id="RHEA:23472"/>
        <dbReference type="ChEBI" id="CHEBI:16551"/>
        <dbReference type="ChEBI" id="CHEBI:18195"/>
        <dbReference type="ChEBI" id="CHEBI:18234"/>
        <dbReference type="EC" id="2.3.1.122"/>
    </reaction>
</comment>
<evidence type="ECO:0000313" key="8">
    <source>
        <dbReference type="Proteomes" id="UP000006281"/>
    </source>
</evidence>
<dbReference type="InterPro" id="IPR006311">
    <property type="entry name" value="TAT_signal"/>
</dbReference>
<organism evidence="7 8">
    <name type="scientific">Saccharothrix espanaensis (strain ATCC 51144 / DSM 44229 / JCM 9112 / NBRC 15066 / NRRL 15764)</name>
    <dbReference type="NCBI Taxonomy" id="1179773"/>
    <lineage>
        <taxon>Bacteria</taxon>
        <taxon>Bacillati</taxon>
        <taxon>Actinomycetota</taxon>
        <taxon>Actinomycetes</taxon>
        <taxon>Pseudonocardiales</taxon>
        <taxon>Pseudonocardiaceae</taxon>
        <taxon>Saccharothrix</taxon>
    </lineage>
</organism>
<dbReference type="BioCyc" id="SESP1179773:BN6_RS06800-MONOMER"/>
<dbReference type="OrthoDB" id="3210113at2"/>
<evidence type="ECO:0000256" key="4">
    <source>
        <dbReference type="ARBA" id="ARBA00013244"/>
    </source>
</evidence>
<dbReference type="RefSeq" id="WP_015098821.1">
    <property type="nucleotide sequence ID" value="NC_019673.1"/>
</dbReference>
<dbReference type="EMBL" id="HE804045">
    <property type="protein sequence ID" value="CCH28708.1"/>
    <property type="molecule type" value="Genomic_DNA"/>
</dbReference>
<evidence type="ECO:0000256" key="6">
    <source>
        <dbReference type="ARBA" id="ARBA00048109"/>
    </source>
</evidence>
<evidence type="ECO:0000256" key="3">
    <source>
        <dbReference type="ARBA" id="ARBA00012820"/>
    </source>
</evidence>
<dbReference type="PATRIC" id="fig|1179773.3.peg.1390"/>
<dbReference type="EC" id="2.3.1.122" evidence="3"/>
<dbReference type="Pfam" id="PF00756">
    <property type="entry name" value="Esterase"/>
    <property type="match status" value="1"/>
</dbReference>
<evidence type="ECO:0000256" key="2">
    <source>
        <dbReference type="ARBA" id="ARBA00005874"/>
    </source>
</evidence>
<evidence type="ECO:0000313" key="7">
    <source>
        <dbReference type="EMBL" id="CCH28708.1"/>
    </source>
</evidence>
<evidence type="ECO:0000256" key="1">
    <source>
        <dbReference type="ARBA" id="ARBA00000697"/>
    </source>
</evidence>
<keyword evidence="8" id="KW-1185">Reference proteome</keyword>
<evidence type="ECO:0000256" key="5">
    <source>
        <dbReference type="ARBA" id="ARBA00032572"/>
    </source>
</evidence>
<comment type="similarity">
    <text evidence="2">Belongs to the mycobacterial A85 antigen family.</text>
</comment>
<dbReference type="GO" id="GO:0004144">
    <property type="term" value="F:diacylglycerol O-acyltransferase activity"/>
    <property type="evidence" value="ECO:0007669"/>
    <property type="project" value="UniProtKB-EC"/>
</dbReference>
<dbReference type="InterPro" id="IPR000801">
    <property type="entry name" value="Esterase-like"/>
</dbReference>
<dbReference type="KEGG" id="sesp:BN6_13820"/>
<dbReference type="HOGENOM" id="CLU_059519_1_0_11"/>
<proteinExistence type="inferred from homology"/>
<dbReference type="Gene3D" id="3.40.50.1820">
    <property type="entry name" value="alpha/beta hydrolase"/>
    <property type="match status" value="1"/>
</dbReference>
<dbReference type="AlphaFoldDB" id="K0JWY2"/>
<dbReference type="STRING" id="1179773.BN6_13820"/>
<dbReference type="SUPFAM" id="SSF53474">
    <property type="entry name" value="alpha/beta-Hydrolases"/>
    <property type="match status" value="1"/>
</dbReference>
<reference evidence="7 8" key="1">
    <citation type="journal article" date="2012" name="BMC Genomics">
        <title>Complete genome sequence of Saccharothrix espanaensis DSM 44229T and comparison to the other completely sequenced Pseudonocardiaceae.</title>
        <authorList>
            <person name="Strobel T."/>
            <person name="Al-Dilaimi A."/>
            <person name="Blom J."/>
            <person name="Gessner A."/>
            <person name="Kalinowski J."/>
            <person name="Luzhetska M."/>
            <person name="Puhler A."/>
            <person name="Szczepanowski R."/>
            <person name="Bechthold A."/>
            <person name="Ruckert C."/>
        </authorList>
    </citation>
    <scope>NUCLEOTIDE SEQUENCE [LARGE SCALE GENOMIC DNA]</scope>
    <source>
        <strain evidence="8">ATCC 51144 / DSM 44229 / JCM 9112 / NBRC 15066 / NRRL 15764</strain>
    </source>
</reference>
<sequence length="289" mass="30833">MVSRRTVLGALGATGLAVTGVAATLNGHAPGSDALRHVLGVAGPVPAGKRPVVRVDRVYSQYRRREVDLVTILPPGVPTSTLPMSILLHGLHGNARFAAVGGLPDALVTAVGRRSVPPFGFVAVDGGDNYWHENAPGDDPMAMLLEEVPRWLAERSCGPVFACTGVSMGGFGALVHARRRAERREPLKAVAAISPGLLLTWPEMAKRRAFANQEQWAALDPLKHVDKLGPAPVGVWIGDHDRFIEGTRKFIAAAKPAVASVTPGGHDDVFYRKIVPDVIRFLGKRVETP</sequence>
<dbReference type="EC" id="2.3.1.20" evidence="4"/>